<dbReference type="PANTHER" id="PTHR12271">
    <property type="entry name" value="POLY A POLYMERASE CID PAP -RELATED"/>
    <property type="match status" value="1"/>
</dbReference>
<proteinExistence type="predicted"/>
<name>A0ABC8SQX8_9AQUA</name>
<evidence type="ECO:0000313" key="3">
    <source>
        <dbReference type="Proteomes" id="UP001642360"/>
    </source>
</evidence>
<dbReference type="Proteomes" id="UP001642360">
    <property type="component" value="Unassembled WGS sequence"/>
</dbReference>
<protein>
    <submittedName>
        <fullName evidence="2">Uncharacterized protein</fullName>
    </submittedName>
</protein>
<sequence>MVGKLVHKFLNYGKSNKESLAQLFVTLLIKLSSIEKLWPKGICASTFEGSWISKTWDSKVGCISVEDFTDRSQNVARAVGKEEVKKIYKCIKLSMSYVFAFMDGQVQGSRLREVLFGKGAITTTLGTPTTNFVKNETQPCIESVQTKRRLTTEGWGGTQQTLPSDPILTKRMRSMRSWGGQPRDGWGGAPRDGWGGAQEDMPFGPILTKMPQATEGWGGAPTDSWAGAPIYGWGGRQQPIALGPIQTTQIQSTVGWSGAQQAFSLDPIQPEQMRFQQGWGRM</sequence>
<accession>A0ABC8SQX8</accession>
<keyword evidence="3" id="KW-1185">Reference proteome</keyword>
<dbReference type="EMBL" id="CAUOFW020001000">
    <property type="protein sequence ID" value="CAK9139906.1"/>
    <property type="molecule type" value="Genomic_DNA"/>
</dbReference>
<dbReference type="SUPFAM" id="SSF81631">
    <property type="entry name" value="PAP/OAS1 substrate-binding domain"/>
    <property type="match status" value="1"/>
</dbReference>
<dbReference type="PANTHER" id="PTHR12271:SF134">
    <property type="entry name" value="NUCLEOTIDYLTRANSFERASE FAMILY PROTEIN"/>
    <property type="match status" value="1"/>
</dbReference>
<dbReference type="EMBL" id="CAUOFW020003351">
    <property type="protein sequence ID" value="CAK9159407.1"/>
    <property type="molecule type" value="Genomic_DNA"/>
</dbReference>
<gene>
    <name evidence="2" type="ORF">ILEXP_LOCUS28104</name>
    <name evidence="1" type="ORF">ILEXP_LOCUS7324</name>
</gene>
<comment type="caution">
    <text evidence="2">The sequence shown here is derived from an EMBL/GenBank/DDBJ whole genome shotgun (WGS) entry which is preliminary data.</text>
</comment>
<organism evidence="2 3">
    <name type="scientific">Ilex paraguariensis</name>
    <name type="common">yerba mate</name>
    <dbReference type="NCBI Taxonomy" id="185542"/>
    <lineage>
        <taxon>Eukaryota</taxon>
        <taxon>Viridiplantae</taxon>
        <taxon>Streptophyta</taxon>
        <taxon>Embryophyta</taxon>
        <taxon>Tracheophyta</taxon>
        <taxon>Spermatophyta</taxon>
        <taxon>Magnoliopsida</taxon>
        <taxon>eudicotyledons</taxon>
        <taxon>Gunneridae</taxon>
        <taxon>Pentapetalae</taxon>
        <taxon>asterids</taxon>
        <taxon>campanulids</taxon>
        <taxon>Aquifoliales</taxon>
        <taxon>Aquifoliaceae</taxon>
        <taxon>Ilex</taxon>
    </lineage>
</organism>
<evidence type="ECO:0000313" key="2">
    <source>
        <dbReference type="EMBL" id="CAK9159407.1"/>
    </source>
</evidence>
<dbReference type="AlphaFoldDB" id="A0ABC8SQX8"/>
<reference evidence="2 3" key="1">
    <citation type="submission" date="2024-02" db="EMBL/GenBank/DDBJ databases">
        <authorList>
            <person name="Vignale AGUSTIN F."/>
            <person name="Sosa J E."/>
            <person name="Modenutti C."/>
        </authorList>
    </citation>
    <scope>NUCLEOTIDE SEQUENCE [LARGE SCALE GENOMIC DNA]</scope>
</reference>
<evidence type="ECO:0000313" key="1">
    <source>
        <dbReference type="EMBL" id="CAK9139906.1"/>
    </source>
</evidence>